<sequence>MRLRHWSLLLVPTCAAWLGCAGGEPGSASDFGDGQSPVSSDRPSGDGTDGAGTDEPRSDISEPGDSDDVVLVTRTTRFHTAVGVAERQEDLSANPPEIYVPSGNTFSVVSGSASPEGWRFSGIPSGAYYLRTGNSFVVTSARAVDIGSNRLGRPDTVFSDWYGSPAQVNLVNLAPWVPYGGVTQPGSSLQVASAQVDLYGGVNVFDEVLEGQTHLLSNNAEMWVSSGYALPVFEADRGDRLYVSQHGQMDAGTLPDGTPLAYSALVRSVEMGAFDFVPDGITPMPLTGVMRPVPMTEFPIEWRLPDFTRYVHAVHPLATANYPSFFVMPAAHGLSDGWVGYSGEALSLMFPRGTSFNFTRRLSYGNPFPSSWEMVGGAQYSFRVQAEVPGGSGLWAYLSGSMYTYERLESLVAGPILPRVSPPRELTIDGLPASDSREVGSASPVIAWLPPSVGSPAAYRIAIYRFREDFRTSVLHGSVTVPGSLTQVRLPPGTLAPGGIYYLRVSAVEAPYYEMERFPFSTMDRLPQARADTLSSFFTTP</sequence>
<name>A0A7Y4IIL3_MYXXA</name>
<accession>A0A7Y4IIL3</accession>
<dbReference type="PROSITE" id="PS51257">
    <property type="entry name" value="PROKAR_LIPOPROTEIN"/>
    <property type="match status" value="1"/>
</dbReference>
<evidence type="ECO:0000256" key="1">
    <source>
        <dbReference type="SAM" id="MobiDB-lite"/>
    </source>
</evidence>
<evidence type="ECO:0000313" key="3">
    <source>
        <dbReference type="Proteomes" id="UP000533080"/>
    </source>
</evidence>
<evidence type="ECO:0008006" key="4">
    <source>
        <dbReference type="Google" id="ProtNLM"/>
    </source>
</evidence>
<proteinExistence type="predicted"/>
<evidence type="ECO:0000313" key="2">
    <source>
        <dbReference type="EMBL" id="NOJ79951.1"/>
    </source>
</evidence>
<gene>
    <name evidence="2" type="ORF">HNV28_16650</name>
</gene>
<dbReference type="AlphaFoldDB" id="A0A7Y4IIL3"/>
<dbReference type="Proteomes" id="UP000533080">
    <property type="component" value="Unassembled WGS sequence"/>
</dbReference>
<comment type="caution">
    <text evidence="2">The sequence shown here is derived from an EMBL/GenBank/DDBJ whole genome shotgun (WGS) entry which is preliminary data.</text>
</comment>
<reference evidence="2 3" key="1">
    <citation type="submission" date="2020-05" db="EMBL/GenBank/DDBJ databases">
        <authorList>
            <person name="Whitworth D."/>
        </authorList>
    </citation>
    <scope>NUCLEOTIDE SEQUENCE [LARGE SCALE GENOMIC DNA]</scope>
    <source>
        <strain evidence="2 3">AM005</strain>
    </source>
</reference>
<protein>
    <recommendedName>
        <fullName evidence="4">Lipoprotein</fullName>
    </recommendedName>
</protein>
<feature type="region of interest" description="Disordered" evidence="1">
    <location>
        <begin position="27"/>
        <end position="68"/>
    </location>
</feature>
<dbReference type="EMBL" id="JABFNT010000048">
    <property type="protein sequence ID" value="NOJ79951.1"/>
    <property type="molecule type" value="Genomic_DNA"/>
</dbReference>
<organism evidence="2 3">
    <name type="scientific">Myxococcus xanthus</name>
    <dbReference type="NCBI Taxonomy" id="34"/>
    <lineage>
        <taxon>Bacteria</taxon>
        <taxon>Pseudomonadati</taxon>
        <taxon>Myxococcota</taxon>
        <taxon>Myxococcia</taxon>
        <taxon>Myxococcales</taxon>
        <taxon>Cystobacterineae</taxon>
        <taxon>Myxococcaceae</taxon>
        <taxon>Myxococcus</taxon>
    </lineage>
</organism>